<dbReference type="PANTHER" id="PTHR42939:SF3">
    <property type="entry name" value="ABC TRANSPORTER ATP-BINDING COMPONENT"/>
    <property type="match status" value="1"/>
</dbReference>
<dbReference type="InterPro" id="IPR027417">
    <property type="entry name" value="P-loop_NTPase"/>
</dbReference>
<dbReference type="PANTHER" id="PTHR42939">
    <property type="entry name" value="ABC TRANSPORTER ATP-BINDING PROTEIN ALBC-RELATED"/>
    <property type="match status" value="1"/>
</dbReference>
<protein>
    <submittedName>
        <fullName evidence="5">ABC transporter ATP-binding protein</fullName>
    </submittedName>
</protein>
<dbReference type="PROSITE" id="PS00211">
    <property type="entry name" value="ABC_TRANSPORTER_1"/>
    <property type="match status" value="1"/>
</dbReference>
<keyword evidence="1" id="KW-0813">Transport</keyword>
<dbReference type="Proteomes" id="UP001500339">
    <property type="component" value="Unassembled WGS sequence"/>
</dbReference>
<sequence>MNNILEIKNLRKEYDNFTLKDISFNLERGYIMGFIGPNGAGKSTTIKLIMNLIKKKSGEITVLGKDNLKYEREVKEKIGFVYDENYYYEDLTINEIKRIISPFYKYWDDAAFNKYLKDFDLNPKKKIKTLSKGMKMKFSLAMALSHNADLIIMDEPTSGLDPVFRQEILDILYNLIQDENKSVFFSTHITTDLEKIADYITFINKGEIVFSKPKDEIMENYALIKGSKELLDYDLEKEFIKVRKTSFGFEALTNNVNKVKKLFAKENVVIDRASLEDIMVYTANK</sequence>
<dbReference type="InterPro" id="IPR003439">
    <property type="entry name" value="ABC_transporter-like_ATP-bd"/>
</dbReference>
<gene>
    <name evidence="5" type="ORF">GCM10008905_30860</name>
</gene>
<dbReference type="InterPro" id="IPR017871">
    <property type="entry name" value="ABC_transporter-like_CS"/>
</dbReference>
<evidence type="ECO:0000313" key="6">
    <source>
        <dbReference type="Proteomes" id="UP001500339"/>
    </source>
</evidence>
<dbReference type="Gene3D" id="3.40.50.300">
    <property type="entry name" value="P-loop containing nucleotide triphosphate hydrolases"/>
    <property type="match status" value="1"/>
</dbReference>
<evidence type="ECO:0000259" key="4">
    <source>
        <dbReference type="PROSITE" id="PS50893"/>
    </source>
</evidence>
<comment type="caution">
    <text evidence="5">The sequence shown here is derived from an EMBL/GenBank/DDBJ whole genome shotgun (WGS) entry which is preliminary data.</text>
</comment>
<reference evidence="5 6" key="1">
    <citation type="journal article" date="2019" name="Int. J. Syst. Evol. Microbiol.">
        <title>The Global Catalogue of Microorganisms (GCM) 10K type strain sequencing project: providing services to taxonomists for standard genome sequencing and annotation.</title>
        <authorList>
            <consortium name="The Broad Institute Genomics Platform"/>
            <consortium name="The Broad Institute Genome Sequencing Center for Infectious Disease"/>
            <person name="Wu L."/>
            <person name="Ma J."/>
        </authorList>
    </citation>
    <scope>NUCLEOTIDE SEQUENCE [LARGE SCALE GENOMIC DNA]</scope>
    <source>
        <strain evidence="5 6">JCM 1405</strain>
    </source>
</reference>
<evidence type="ECO:0000256" key="2">
    <source>
        <dbReference type="ARBA" id="ARBA00022741"/>
    </source>
</evidence>
<proteinExistence type="predicted"/>
<name>A0ABN1J767_9CLOT</name>
<dbReference type="InterPro" id="IPR003593">
    <property type="entry name" value="AAA+_ATPase"/>
</dbReference>
<accession>A0ABN1J767</accession>
<organism evidence="5 6">
    <name type="scientific">Clostridium malenominatum</name>
    <dbReference type="NCBI Taxonomy" id="1539"/>
    <lineage>
        <taxon>Bacteria</taxon>
        <taxon>Bacillati</taxon>
        <taxon>Bacillota</taxon>
        <taxon>Clostridia</taxon>
        <taxon>Eubacteriales</taxon>
        <taxon>Clostridiaceae</taxon>
        <taxon>Clostridium</taxon>
    </lineage>
</organism>
<keyword evidence="2" id="KW-0547">Nucleotide-binding</keyword>
<dbReference type="RefSeq" id="WP_343771125.1">
    <property type="nucleotide sequence ID" value="NZ_BAAACF010000012.1"/>
</dbReference>
<dbReference type="Pfam" id="PF00005">
    <property type="entry name" value="ABC_tran"/>
    <property type="match status" value="1"/>
</dbReference>
<evidence type="ECO:0000256" key="3">
    <source>
        <dbReference type="ARBA" id="ARBA00022840"/>
    </source>
</evidence>
<dbReference type="PROSITE" id="PS50893">
    <property type="entry name" value="ABC_TRANSPORTER_2"/>
    <property type="match status" value="1"/>
</dbReference>
<dbReference type="InterPro" id="IPR051782">
    <property type="entry name" value="ABC_Transporter_VariousFunc"/>
</dbReference>
<evidence type="ECO:0000313" key="5">
    <source>
        <dbReference type="EMBL" id="GAA0730072.1"/>
    </source>
</evidence>
<dbReference type="SUPFAM" id="SSF52540">
    <property type="entry name" value="P-loop containing nucleoside triphosphate hydrolases"/>
    <property type="match status" value="1"/>
</dbReference>
<evidence type="ECO:0000256" key="1">
    <source>
        <dbReference type="ARBA" id="ARBA00022448"/>
    </source>
</evidence>
<dbReference type="EMBL" id="BAAACF010000012">
    <property type="protein sequence ID" value="GAA0730072.1"/>
    <property type="molecule type" value="Genomic_DNA"/>
</dbReference>
<dbReference type="CDD" id="cd03230">
    <property type="entry name" value="ABC_DR_subfamily_A"/>
    <property type="match status" value="1"/>
</dbReference>
<dbReference type="SMART" id="SM00382">
    <property type="entry name" value="AAA"/>
    <property type="match status" value="1"/>
</dbReference>
<dbReference type="GO" id="GO:0005524">
    <property type="term" value="F:ATP binding"/>
    <property type="evidence" value="ECO:0007669"/>
    <property type="project" value="UniProtKB-KW"/>
</dbReference>
<keyword evidence="3 5" id="KW-0067">ATP-binding</keyword>
<keyword evidence="6" id="KW-1185">Reference proteome</keyword>
<feature type="domain" description="ABC transporter" evidence="4">
    <location>
        <begin position="2"/>
        <end position="230"/>
    </location>
</feature>